<evidence type="ECO:0000256" key="8">
    <source>
        <dbReference type="ARBA" id="ARBA00034923"/>
    </source>
</evidence>
<evidence type="ECO:0000256" key="3">
    <source>
        <dbReference type="ARBA" id="ARBA00022806"/>
    </source>
</evidence>
<keyword evidence="1" id="KW-0547">Nucleotide-binding</keyword>
<dbReference type="RefSeq" id="WP_320234936.1">
    <property type="nucleotide sequence ID" value="NZ_JAVIJF010000015.1"/>
</dbReference>
<dbReference type="PANTHER" id="PTHR11070:SF2">
    <property type="entry name" value="ATP-DEPENDENT DNA HELICASE SRS2"/>
    <property type="match status" value="1"/>
</dbReference>
<protein>
    <recommendedName>
        <fullName evidence="7">DNA 3'-5' helicase</fullName>
        <ecNumber evidence="7">5.6.2.4</ecNumber>
    </recommendedName>
    <alternativeName>
        <fullName evidence="8">DNA 3'-5' helicase II</fullName>
    </alternativeName>
</protein>
<evidence type="ECO:0000256" key="2">
    <source>
        <dbReference type="ARBA" id="ARBA00022801"/>
    </source>
</evidence>
<dbReference type="Pfam" id="PF00580">
    <property type="entry name" value="UvrD-helicase"/>
    <property type="match status" value="1"/>
</dbReference>
<evidence type="ECO:0000256" key="4">
    <source>
        <dbReference type="ARBA" id="ARBA00022840"/>
    </source>
</evidence>
<evidence type="ECO:0000313" key="14">
    <source>
        <dbReference type="Proteomes" id="UP001276840"/>
    </source>
</evidence>
<dbReference type="PANTHER" id="PTHR11070">
    <property type="entry name" value="UVRD / RECB / PCRA DNA HELICASE FAMILY MEMBER"/>
    <property type="match status" value="1"/>
</dbReference>
<dbReference type="Gene3D" id="3.40.50.300">
    <property type="entry name" value="P-loop containing nucleotide triphosphate hydrolases"/>
    <property type="match status" value="2"/>
</dbReference>
<dbReference type="SUPFAM" id="SSF52540">
    <property type="entry name" value="P-loop containing nucleoside triphosphate hydrolases"/>
    <property type="match status" value="1"/>
</dbReference>
<keyword evidence="4" id="KW-0067">ATP-binding</keyword>
<evidence type="ECO:0000256" key="5">
    <source>
        <dbReference type="ARBA" id="ARBA00023235"/>
    </source>
</evidence>
<keyword evidence="2" id="KW-0378">Hydrolase</keyword>
<evidence type="ECO:0000313" key="13">
    <source>
        <dbReference type="EMBL" id="MDX8527001.1"/>
    </source>
</evidence>
<dbReference type="InterPro" id="IPR014016">
    <property type="entry name" value="UvrD-like_ATP-bd"/>
</dbReference>
<proteinExistence type="predicted"/>
<dbReference type="InterPro" id="IPR014017">
    <property type="entry name" value="DNA_helicase_UvrD-like_C"/>
</dbReference>
<evidence type="ECO:0000259" key="12">
    <source>
        <dbReference type="Pfam" id="PF13361"/>
    </source>
</evidence>
<evidence type="ECO:0000256" key="7">
    <source>
        <dbReference type="ARBA" id="ARBA00034808"/>
    </source>
</evidence>
<comment type="caution">
    <text evidence="13">The sequence shown here is derived from an EMBL/GenBank/DDBJ whole genome shotgun (WGS) entry which is preliminary data.</text>
</comment>
<keyword evidence="14" id="KW-1185">Reference proteome</keyword>
<name>A0ABU4ZNR0_9HYPH</name>
<evidence type="ECO:0000256" key="10">
    <source>
        <dbReference type="SAM" id="MobiDB-lite"/>
    </source>
</evidence>
<feature type="region of interest" description="Disordered" evidence="10">
    <location>
        <begin position="1"/>
        <end position="21"/>
    </location>
</feature>
<evidence type="ECO:0000256" key="9">
    <source>
        <dbReference type="ARBA" id="ARBA00048988"/>
    </source>
</evidence>
<dbReference type="Proteomes" id="UP001276840">
    <property type="component" value="Unassembled WGS sequence"/>
</dbReference>
<accession>A0ABU4ZNR0</accession>
<gene>
    <name evidence="13" type="ORF">RFM68_21090</name>
</gene>
<dbReference type="InterPro" id="IPR027417">
    <property type="entry name" value="P-loop_NTPase"/>
</dbReference>
<dbReference type="EC" id="5.6.2.4" evidence="7"/>
<feature type="compositionally biased region" description="Basic and acidic residues" evidence="10">
    <location>
        <begin position="12"/>
        <end position="21"/>
    </location>
</feature>
<dbReference type="EMBL" id="JAVIJF010000015">
    <property type="protein sequence ID" value="MDX8527001.1"/>
    <property type="molecule type" value="Genomic_DNA"/>
</dbReference>
<feature type="domain" description="UvrD-like helicase C-terminal" evidence="12">
    <location>
        <begin position="429"/>
        <end position="482"/>
    </location>
</feature>
<comment type="catalytic activity">
    <reaction evidence="6">
        <text>Couples ATP hydrolysis with the unwinding of duplex DNA by translocating in the 3'-5' direction.</text>
        <dbReference type="EC" id="5.6.2.4"/>
    </reaction>
</comment>
<dbReference type="Pfam" id="PF13361">
    <property type="entry name" value="UvrD_C"/>
    <property type="match status" value="1"/>
</dbReference>
<evidence type="ECO:0000256" key="6">
    <source>
        <dbReference type="ARBA" id="ARBA00034617"/>
    </source>
</evidence>
<comment type="catalytic activity">
    <reaction evidence="9">
        <text>ATP + H2O = ADP + phosphate + H(+)</text>
        <dbReference type="Rhea" id="RHEA:13065"/>
        <dbReference type="ChEBI" id="CHEBI:15377"/>
        <dbReference type="ChEBI" id="CHEBI:15378"/>
        <dbReference type="ChEBI" id="CHEBI:30616"/>
        <dbReference type="ChEBI" id="CHEBI:43474"/>
        <dbReference type="ChEBI" id="CHEBI:456216"/>
        <dbReference type="EC" id="5.6.2.4"/>
    </reaction>
</comment>
<keyword evidence="3" id="KW-0347">Helicase</keyword>
<organism evidence="13 14">
    <name type="scientific">Mesorhizobium montanum</name>
    <dbReference type="NCBI Taxonomy" id="3072323"/>
    <lineage>
        <taxon>Bacteria</taxon>
        <taxon>Pseudomonadati</taxon>
        <taxon>Pseudomonadota</taxon>
        <taxon>Alphaproteobacteria</taxon>
        <taxon>Hyphomicrobiales</taxon>
        <taxon>Phyllobacteriaceae</taxon>
        <taxon>Mesorhizobium</taxon>
    </lineage>
</organism>
<reference evidence="13 14" key="1">
    <citation type="submission" date="2023-08" db="EMBL/GenBank/DDBJ databases">
        <title>Implementing the SeqCode for naming new Mesorhizobium species isolated from Vachellia karroo root nodules.</title>
        <authorList>
            <person name="Van Lill M."/>
        </authorList>
    </citation>
    <scope>NUCLEOTIDE SEQUENCE [LARGE SCALE GENOMIC DNA]</scope>
    <source>
        <strain evidence="13 14">MSK 1335</strain>
    </source>
</reference>
<keyword evidence="5" id="KW-0413">Isomerase</keyword>
<dbReference type="InterPro" id="IPR000212">
    <property type="entry name" value="DNA_helicase_UvrD/REP"/>
</dbReference>
<evidence type="ECO:0000256" key="1">
    <source>
        <dbReference type="ARBA" id="ARBA00022741"/>
    </source>
</evidence>
<feature type="domain" description="UvrD-like helicase ATP-binding" evidence="11">
    <location>
        <begin position="31"/>
        <end position="120"/>
    </location>
</feature>
<sequence length="658" mass="72131">MTICDSAATSADADKRPDQCEDDASDRMRALTAPATARMLVEAGPGTGKTEIAALRLAGLVTTNLSPAQILVLSFSRNAVRTLTRRMVSVAGTDEHIVEELRHISVRTFDSWAFRILRLVGRTPEELLRRSYDSNISAVTDMIVGQGRDAVLEAIGDRRHLIVDEFQDLPGARGELVLALLDLLAPPDRTGIGFTVLGDPAQAIFSFSAKSQGSTSYPRPTEYWRRIVDVYGSQLDLVRLTRNYRSTPPIAEISARLRAVLLGDYSESQKLEAVKRALAALPETSELSVSAFQGHGSTAILTRTNGEALRVLTKLMGQGPNSPGVPIRMRAASYATLPPAWIAALLRPVRSGAVTKSQFDRIYQHLTGVWNDAVRRQLGLPDVDTAWSRLAQAAGATSDAVSFELAALRTRMGWPDAFPDDQPLADDGLIITTVHQSKGSEFDVVTILESATDFRGKDDGDTSPEEEANVSYVAMTRAAKTLHRSPSTAIYTPPTNWTFRNDRTRLCNWWGGWINLEMGQKGDVDPFGFVDPNIHGQGGVEKLQSFLLTNAHALEGRKVVLCRRNEDGKATWLIHLQEDGGRLGLLLGVTSNELTFDLLHILHPKGYGLPWRIYNLRISGVGTITSEIDRQLDPPETSSRLWLGVSLFGTGDFQPKSR</sequence>
<evidence type="ECO:0000259" key="11">
    <source>
        <dbReference type="Pfam" id="PF00580"/>
    </source>
</evidence>